<dbReference type="GO" id="GO:0020037">
    <property type="term" value="F:heme binding"/>
    <property type="evidence" value="ECO:0007669"/>
    <property type="project" value="UniProtKB-ARBA"/>
</dbReference>
<dbReference type="PANTHER" id="PTHR10281">
    <property type="entry name" value="MEMBRANE-ASSOCIATED PROGESTERONE RECEPTOR COMPONENT-RELATED"/>
    <property type="match status" value="1"/>
</dbReference>
<keyword evidence="6" id="KW-1185">Reference proteome</keyword>
<dbReference type="SUPFAM" id="SSF55856">
    <property type="entry name" value="Cytochrome b5-like heme/steroid binding domain"/>
    <property type="match status" value="1"/>
</dbReference>
<dbReference type="Proteomes" id="UP000383932">
    <property type="component" value="Unassembled WGS sequence"/>
</dbReference>
<evidence type="ECO:0000313" key="5">
    <source>
        <dbReference type="EMBL" id="KAB5589028.1"/>
    </source>
</evidence>
<dbReference type="InterPro" id="IPR050577">
    <property type="entry name" value="MAPR/NEUFC/NENF-like"/>
</dbReference>
<dbReference type="PANTHER" id="PTHR10281:SF115">
    <property type="entry name" value="BINDING PROTEIN, PUTATIVE (AFU_ORTHOLOGUE AFUA_4G06240)-RELATED"/>
    <property type="match status" value="1"/>
</dbReference>
<protein>
    <submittedName>
        <fullName evidence="5">Cyt-b5 domain-containing protein</fullName>
    </submittedName>
</protein>
<feature type="compositionally biased region" description="Polar residues" evidence="2">
    <location>
        <begin position="36"/>
        <end position="47"/>
    </location>
</feature>
<evidence type="ECO:0000256" key="2">
    <source>
        <dbReference type="SAM" id="MobiDB-lite"/>
    </source>
</evidence>
<evidence type="ECO:0000256" key="1">
    <source>
        <dbReference type="ARBA" id="ARBA00038357"/>
    </source>
</evidence>
<feature type="domain" description="Cytochrome b5 heme-binding" evidence="4">
    <location>
        <begin position="67"/>
        <end position="163"/>
    </location>
</feature>
<proteinExistence type="inferred from homology"/>
<dbReference type="FunFam" id="3.10.120.10:FF:000003">
    <property type="entry name" value="membrane-associated progesterone receptor component 1"/>
    <property type="match status" value="1"/>
</dbReference>
<gene>
    <name evidence="5" type="ORF">CTheo_7524</name>
</gene>
<comment type="caution">
    <text evidence="5">The sequence shown here is derived from an EMBL/GenBank/DDBJ whole genome shotgun (WGS) entry which is preliminary data.</text>
</comment>
<dbReference type="GO" id="GO:0016020">
    <property type="term" value="C:membrane"/>
    <property type="evidence" value="ECO:0007669"/>
    <property type="project" value="TreeGrafter"/>
</dbReference>
<name>A0A5N5QC65_9AGAM</name>
<dbReference type="Pfam" id="PF00173">
    <property type="entry name" value="Cyt-b5"/>
    <property type="match status" value="1"/>
</dbReference>
<keyword evidence="3" id="KW-0812">Transmembrane</keyword>
<evidence type="ECO:0000259" key="4">
    <source>
        <dbReference type="SMART" id="SM01117"/>
    </source>
</evidence>
<feature type="region of interest" description="Disordered" evidence="2">
    <location>
        <begin position="36"/>
        <end position="65"/>
    </location>
</feature>
<comment type="similarity">
    <text evidence="1">Belongs to the cytochrome b5 family. MAPR subfamily.</text>
</comment>
<evidence type="ECO:0000313" key="6">
    <source>
        <dbReference type="Proteomes" id="UP000383932"/>
    </source>
</evidence>
<evidence type="ECO:0000256" key="3">
    <source>
        <dbReference type="SAM" id="Phobius"/>
    </source>
</evidence>
<feature type="transmembrane region" description="Helical" evidence="3">
    <location>
        <begin position="6"/>
        <end position="29"/>
    </location>
</feature>
<dbReference type="InterPro" id="IPR036400">
    <property type="entry name" value="Cyt_B5-like_heme/steroid_sf"/>
</dbReference>
<dbReference type="AlphaFoldDB" id="A0A5N5QC65"/>
<dbReference type="GO" id="GO:0005783">
    <property type="term" value="C:endoplasmic reticulum"/>
    <property type="evidence" value="ECO:0007669"/>
    <property type="project" value="TreeGrafter"/>
</dbReference>
<keyword evidence="3" id="KW-1133">Transmembrane helix</keyword>
<sequence length="176" mass="18899">MSPGYFSNYSATSIAIAAVAIVLPSYWLVSRRLTSSQTTPSGSSAGTKKTPFATPDRQLQPPKDDPYTLAELSTYDGQDRNKPVYVAIKGVIFDVTPKRDVYGPGGSYSVFAGKDGSRGLGLSSLKSEDAVPDWSTLGGKERGVLNDWYAFFSKRYNIVGKVSDLPANVASPTEKS</sequence>
<accession>A0A5N5QC65</accession>
<organism evidence="5 6">
    <name type="scientific">Ceratobasidium theobromae</name>
    <dbReference type="NCBI Taxonomy" id="1582974"/>
    <lineage>
        <taxon>Eukaryota</taxon>
        <taxon>Fungi</taxon>
        <taxon>Dikarya</taxon>
        <taxon>Basidiomycota</taxon>
        <taxon>Agaricomycotina</taxon>
        <taxon>Agaricomycetes</taxon>
        <taxon>Cantharellales</taxon>
        <taxon>Ceratobasidiaceae</taxon>
        <taxon>Ceratobasidium</taxon>
    </lineage>
</organism>
<dbReference type="OrthoDB" id="899at2759"/>
<dbReference type="InterPro" id="IPR001199">
    <property type="entry name" value="Cyt_B5-like_heme/steroid-bd"/>
</dbReference>
<dbReference type="SMART" id="SM01117">
    <property type="entry name" value="Cyt-b5"/>
    <property type="match status" value="1"/>
</dbReference>
<reference evidence="5 6" key="1">
    <citation type="journal article" date="2019" name="Fungal Biol. Biotechnol.">
        <title>Draft genome sequence of fastidious pathogen Ceratobasidium theobromae, which causes vascular-streak dieback in Theobroma cacao.</title>
        <authorList>
            <person name="Ali S.S."/>
            <person name="Asman A."/>
            <person name="Shao J."/>
            <person name="Firmansyah A.P."/>
            <person name="Susilo A.W."/>
            <person name="Rosmana A."/>
            <person name="McMahon P."/>
            <person name="Junaid M."/>
            <person name="Guest D."/>
            <person name="Kheng T.Y."/>
            <person name="Meinhardt L.W."/>
            <person name="Bailey B.A."/>
        </authorList>
    </citation>
    <scope>NUCLEOTIDE SEQUENCE [LARGE SCALE GENOMIC DNA]</scope>
    <source>
        <strain evidence="5 6">CT2</strain>
    </source>
</reference>
<dbReference type="Gene3D" id="3.10.120.10">
    <property type="entry name" value="Cytochrome b5-like heme/steroid binding domain"/>
    <property type="match status" value="1"/>
</dbReference>
<dbReference type="EMBL" id="SSOP01000328">
    <property type="protein sequence ID" value="KAB5589028.1"/>
    <property type="molecule type" value="Genomic_DNA"/>
</dbReference>
<keyword evidence="3" id="KW-0472">Membrane</keyword>